<dbReference type="Proteomes" id="UP000053593">
    <property type="component" value="Unassembled WGS sequence"/>
</dbReference>
<evidence type="ECO:0000256" key="1">
    <source>
        <dbReference type="SAM" id="MobiDB-lite"/>
    </source>
</evidence>
<organism evidence="2 3">
    <name type="scientific">Collybiopsis luxurians FD-317 M1</name>
    <dbReference type="NCBI Taxonomy" id="944289"/>
    <lineage>
        <taxon>Eukaryota</taxon>
        <taxon>Fungi</taxon>
        <taxon>Dikarya</taxon>
        <taxon>Basidiomycota</taxon>
        <taxon>Agaricomycotina</taxon>
        <taxon>Agaricomycetes</taxon>
        <taxon>Agaricomycetidae</taxon>
        <taxon>Agaricales</taxon>
        <taxon>Marasmiineae</taxon>
        <taxon>Omphalotaceae</taxon>
        <taxon>Collybiopsis</taxon>
        <taxon>Collybiopsis luxurians</taxon>
    </lineage>
</organism>
<evidence type="ECO:0000313" key="2">
    <source>
        <dbReference type="EMBL" id="KIK63951.1"/>
    </source>
</evidence>
<feature type="region of interest" description="Disordered" evidence="1">
    <location>
        <begin position="1"/>
        <end position="60"/>
    </location>
</feature>
<dbReference type="EMBL" id="KN834762">
    <property type="protein sequence ID" value="KIK63951.1"/>
    <property type="molecule type" value="Genomic_DNA"/>
</dbReference>
<feature type="compositionally biased region" description="Polar residues" evidence="1">
    <location>
        <begin position="1"/>
        <end position="24"/>
    </location>
</feature>
<dbReference type="OrthoDB" id="1099063at2759"/>
<accession>A0A0D0C713</accession>
<reference evidence="2 3" key="1">
    <citation type="submission" date="2014-04" db="EMBL/GenBank/DDBJ databases">
        <title>Evolutionary Origins and Diversification of the Mycorrhizal Mutualists.</title>
        <authorList>
            <consortium name="DOE Joint Genome Institute"/>
            <consortium name="Mycorrhizal Genomics Consortium"/>
            <person name="Kohler A."/>
            <person name="Kuo A."/>
            <person name="Nagy L.G."/>
            <person name="Floudas D."/>
            <person name="Copeland A."/>
            <person name="Barry K.W."/>
            <person name="Cichocki N."/>
            <person name="Veneault-Fourrey C."/>
            <person name="LaButti K."/>
            <person name="Lindquist E.A."/>
            <person name="Lipzen A."/>
            <person name="Lundell T."/>
            <person name="Morin E."/>
            <person name="Murat C."/>
            <person name="Riley R."/>
            <person name="Ohm R."/>
            <person name="Sun H."/>
            <person name="Tunlid A."/>
            <person name="Henrissat B."/>
            <person name="Grigoriev I.V."/>
            <person name="Hibbett D.S."/>
            <person name="Martin F."/>
        </authorList>
    </citation>
    <scope>NUCLEOTIDE SEQUENCE [LARGE SCALE GENOMIC DNA]</scope>
    <source>
        <strain evidence="2 3">FD-317 M1</strain>
    </source>
</reference>
<feature type="region of interest" description="Disordered" evidence="1">
    <location>
        <begin position="96"/>
        <end position="139"/>
    </location>
</feature>
<evidence type="ECO:0000313" key="3">
    <source>
        <dbReference type="Proteomes" id="UP000053593"/>
    </source>
</evidence>
<protein>
    <submittedName>
        <fullName evidence="2">Uncharacterized protein</fullName>
    </submittedName>
</protein>
<feature type="compositionally biased region" description="Low complexity" evidence="1">
    <location>
        <begin position="25"/>
        <end position="34"/>
    </location>
</feature>
<proteinExistence type="predicted"/>
<dbReference type="AlphaFoldDB" id="A0A0D0C713"/>
<feature type="compositionally biased region" description="Basic and acidic residues" evidence="1">
    <location>
        <begin position="209"/>
        <end position="219"/>
    </location>
</feature>
<dbReference type="HOGENOM" id="CLU_056758_0_0_1"/>
<keyword evidence="3" id="KW-1185">Reference proteome</keyword>
<feature type="region of interest" description="Disordered" evidence="1">
    <location>
        <begin position="205"/>
        <end position="234"/>
    </location>
</feature>
<sequence>MSSTSPNLDETSEYISSLGLRQTNPPDSHPTSSSHLHHSRGSSGEGSEEPERKNSEDQNEVLSDAEWEIWTGRMIDILRNTLPNFFTTGLMTSWDPETGEAHSPRSLPSLPNLPSTLSSLPSFHLSPDPKGHQSRKGKERVPIFSPQIRLTYTPPTPLPHPFPEKLTIEGKPLYFTSAVFVRHTLNTLYSDLKVALIKVAVSVPKSHNRGTDRKNHPSPEDAIPEQAPGDKPIPNAAYKREKSLYIALRVTGTSRVTGSQSQWDVRSTYTFSPFTAQIILHTVNGIEPAPEKGVYDALYKALRLGTSVPFGGQQALVPCTRPSSTNRTSSS</sequence>
<gene>
    <name evidence="2" type="ORF">GYMLUDRAFT_71416</name>
</gene>
<feature type="compositionally biased region" description="Low complexity" evidence="1">
    <location>
        <begin position="104"/>
        <end position="126"/>
    </location>
</feature>
<name>A0A0D0C713_9AGAR</name>